<sequence length="161" mass="17757">MPPETSLKAILSGPFLFAARPEPVAGDLRMSWGIAILLLSLRSSRGKKGSFQKLQFLAHAVRIPEGRDDVRALLRGDLRPSEVSVRIEPWLNRAVAFAHALKLVSVDKGKSVSLTAKGVDVANEIAKSKDLLFQERTFLSDVAPKLTEALLIKVWRMEDLS</sequence>
<reference evidence="1" key="2">
    <citation type="submission" date="2022-10" db="EMBL/GenBank/DDBJ databases">
        <authorList>
            <person name="Trinh H.N."/>
        </authorList>
    </citation>
    <scope>NUCLEOTIDE SEQUENCE</scope>
    <source>
        <strain evidence="1">RN2-1</strain>
    </source>
</reference>
<dbReference type="RefSeq" id="WP_264715456.1">
    <property type="nucleotide sequence ID" value="NZ_JAPDNT010000022.1"/>
</dbReference>
<reference evidence="1" key="1">
    <citation type="submission" date="2022-09" db="EMBL/GenBank/DDBJ databases">
        <title>Rhodovastum sp. nov. RN2-1 isolated from soil in Seongnam, South Korea.</title>
        <authorList>
            <person name="Le N.T."/>
        </authorList>
    </citation>
    <scope>NUCLEOTIDE SEQUENCE</scope>
    <source>
        <strain evidence="1">RN2-1</strain>
    </source>
</reference>
<evidence type="ECO:0000313" key="1">
    <source>
        <dbReference type="EMBL" id="MCW3476641.1"/>
    </source>
</evidence>
<organism evidence="1 2">
    <name type="scientific">Limobrevibacterium gyesilva</name>
    <dbReference type="NCBI Taxonomy" id="2991712"/>
    <lineage>
        <taxon>Bacteria</taxon>
        <taxon>Pseudomonadati</taxon>
        <taxon>Pseudomonadota</taxon>
        <taxon>Alphaproteobacteria</taxon>
        <taxon>Acetobacterales</taxon>
        <taxon>Acetobacteraceae</taxon>
        <taxon>Limobrevibacterium</taxon>
    </lineage>
</organism>
<protein>
    <submittedName>
        <fullName evidence="1">Uncharacterized protein</fullName>
    </submittedName>
</protein>
<accession>A0AA42CGZ3</accession>
<dbReference type="AlphaFoldDB" id="A0AA42CGZ3"/>
<proteinExistence type="predicted"/>
<keyword evidence="2" id="KW-1185">Reference proteome</keyword>
<dbReference type="EMBL" id="JAPDNT010000022">
    <property type="protein sequence ID" value="MCW3476641.1"/>
    <property type="molecule type" value="Genomic_DNA"/>
</dbReference>
<evidence type="ECO:0000313" key="2">
    <source>
        <dbReference type="Proteomes" id="UP001165679"/>
    </source>
</evidence>
<name>A0AA42CGZ3_9PROT</name>
<comment type="caution">
    <text evidence="1">The sequence shown here is derived from an EMBL/GenBank/DDBJ whole genome shotgun (WGS) entry which is preliminary data.</text>
</comment>
<gene>
    <name evidence="1" type="ORF">OL599_18925</name>
</gene>
<dbReference type="Proteomes" id="UP001165679">
    <property type="component" value="Unassembled WGS sequence"/>
</dbReference>